<dbReference type="RefSeq" id="WP_055209403.1">
    <property type="nucleotide sequence ID" value="NZ_CZBO01000023.1"/>
</dbReference>
<reference evidence="1 2" key="1">
    <citation type="submission" date="2015-09" db="EMBL/GenBank/DDBJ databases">
        <authorList>
            <consortium name="Pathogen Informatics"/>
        </authorList>
    </citation>
    <scope>NUCLEOTIDE SEQUENCE [LARGE SCALE GENOMIC DNA]</scope>
    <source>
        <strain evidence="1 2">2789STDY5834956</strain>
    </source>
</reference>
<dbReference type="AlphaFoldDB" id="A0A174VTK6"/>
<name>A0A174VTK6_9CLOT</name>
<proteinExistence type="predicted"/>
<sequence length="221" mass="25331">MKIQDNSNRIKCEYYTSMGKPGSLIIKAPVILSNLKLSIPITTKLNFAEEYINITDNTNKISLNSLKVVGNNELIVKGSISKALKYSFNRANGINSTKNFNIDIPIDEKININFDQIPIDNTIDFKLYYQKNPQPIYCELDYIQIMQDIITKRNNNYINELHISFHISLIQVQNVFIPEPDGNVFILKENSDGFILDESDFKEENYIIGFNRKKGLIAKGI</sequence>
<accession>A0A174VTK6</accession>
<dbReference type="EMBL" id="CZBO01000023">
    <property type="protein sequence ID" value="CUQ35410.1"/>
    <property type="molecule type" value="Genomic_DNA"/>
</dbReference>
<evidence type="ECO:0000313" key="2">
    <source>
        <dbReference type="Proteomes" id="UP000095563"/>
    </source>
</evidence>
<organism evidence="1 2">
    <name type="scientific">Clostridium baratii</name>
    <dbReference type="NCBI Taxonomy" id="1561"/>
    <lineage>
        <taxon>Bacteria</taxon>
        <taxon>Bacillati</taxon>
        <taxon>Bacillota</taxon>
        <taxon>Clostridia</taxon>
        <taxon>Eubacteriales</taxon>
        <taxon>Clostridiaceae</taxon>
        <taxon>Clostridium</taxon>
    </lineage>
</organism>
<protein>
    <submittedName>
        <fullName evidence="1">Uncharacterized protein</fullName>
    </submittedName>
</protein>
<dbReference type="Proteomes" id="UP000095563">
    <property type="component" value="Unassembled WGS sequence"/>
</dbReference>
<evidence type="ECO:0000313" key="1">
    <source>
        <dbReference type="EMBL" id="CUQ35410.1"/>
    </source>
</evidence>
<gene>
    <name evidence="1" type="ORF">ERS852568_03042</name>
</gene>